<proteinExistence type="inferred from homology"/>
<evidence type="ECO:0000313" key="8">
    <source>
        <dbReference type="Proteomes" id="UP001432209"/>
    </source>
</evidence>
<dbReference type="CDD" id="cd00616">
    <property type="entry name" value="AHBA_syn"/>
    <property type="match status" value="1"/>
</dbReference>
<dbReference type="InterPro" id="IPR015424">
    <property type="entry name" value="PyrdxlP-dep_Trfase"/>
</dbReference>
<evidence type="ECO:0000256" key="5">
    <source>
        <dbReference type="ARBA" id="ARBA00038398"/>
    </source>
</evidence>
<comment type="cofactor">
    <cofactor evidence="1">
        <name>pyridoxal 5'-phosphate</name>
        <dbReference type="ChEBI" id="CHEBI:597326"/>
    </cofactor>
</comment>
<dbReference type="InterPro" id="IPR015421">
    <property type="entry name" value="PyrdxlP-dep_Trfase_major"/>
</dbReference>
<reference evidence="7" key="1">
    <citation type="submission" date="2022-10" db="EMBL/GenBank/DDBJ databases">
        <title>The complete genomes of actinobacterial strains from the NBC collection.</title>
        <authorList>
            <person name="Joergensen T.S."/>
            <person name="Alvarez Arevalo M."/>
            <person name="Sterndorff E.B."/>
            <person name="Faurdal D."/>
            <person name="Vuksanovic O."/>
            <person name="Mourched A.-S."/>
            <person name="Charusanti P."/>
            <person name="Shaw S."/>
            <person name="Blin K."/>
            <person name="Weber T."/>
        </authorList>
    </citation>
    <scope>NUCLEOTIDE SEQUENCE</scope>
    <source>
        <strain evidence="7">NBC_01432</strain>
    </source>
</reference>
<dbReference type="InterPro" id="IPR000653">
    <property type="entry name" value="DegT/StrS_aminotransferase"/>
</dbReference>
<keyword evidence="2 7" id="KW-0032">Aminotransferase</keyword>
<dbReference type="RefSeq" id="WP_329076281.1">
    <property type="nucleotide sequence ID" value="NZ_CP109495.1"/>
</dbReference>
<dbReference type="SUPFAM" id="SSF53383">
    <property type="entry name" value="PLP-dependent transferases"/>
    <property type="match status" value="1"/>
</dbReference>
<gene>
    <name evidence="7" type="ORF">OG442_14400</name>
</gene>
<evidence type="ECO:0000256" key="4">
    <source>
        <dbReference type="ARBA" id="ARBA00022898"/>
    </source>
</evidence>
<dbReference type="Proteomes" id="UP001432209">
    <property type="component" value="Chromosome"/>
</dbReference>
<evidence type="ECO:0000256" key="2">
    <source>
        <dbReference type="ARBA" id="ARBA00022576"/>
    </source>
</evidence>
<dbReference type="PIRSF" id="PIRSF000390">
    <property type="entry name" value="PLP_StrS"/>
    <property type="match status" value="1"/>
</dbReference>
<dbReference type="Pfam" id="PF01041">
    <property type="entry name" value="DegT_DnrJ_EryC1"/>
    <property type="match status" value="1"/>
</dbReference>
<dbReference type="PANTHER" id="PTHR30244:SF34">
    <property type="entry name" value="DTDP-4-AMINO-4,6-DIDEOXYGALACTOSE TRANSAMINASE"/>
    <property type="match status" value="1"/>
</dbReference>
<organism evidence="7 8">
    <name type="scientific">Streptomyces niveus</name>
    <name type="common">Streptomyces spheroides</name>
    <dbReference type="NCBI Taxonomy" id="193462"/>
    <lineage>
        <taxon>Bacteria</taxon>
        <taxon>Bacillati</taxon>
        <taxon>Actinomycetota</taxon>
        <taxon>Actinomycetes</taxon>
        <taxon>Kitasatosporales</taxon>
        <taxon>Streptomycetaceae</taxon>
        <taxon>Streptomyces</taxon>
    </lineage>
</organism>
<protein>
    <submittedName>
        <fullName evidence="7">DegT/DnrJ/EryC1/StrS family aminotransferase</fullName>
    </submittedName>
</protein>
<dbReference type="Gene3D" id="3.40.640.10">
    <property type="entry name" value="Type I PLP-dependent aspartate aminotransferase-like (Major domain)"/>
    <property type="match status" value="1"/>
</dbReference>
<evidence type="ECO:0000256" key="6">
    <source>
        <dbReference type="RuleBase" id="RU004508"/>
    </source>
</evidence>
<comment type="similarity">
    <text evidence="5">Belongs to the DegT/DnrJ/EryC1 family. L-glutamine:2-deoxy-scyllo-inosose/scyllo-inosose aminotransferase subfamily.</text>
</comment>
<name>A0ABZ2A3P0_STRNV</name>
<dbReference type="InterPro" id="IPR015422">
    <property type="entry name" value="PyrdxlP-dep_Trfase_small"/>
</dbReference>
<sequence>MADPGKLAMLGGARAVARQDVTKELTGWPVVTEREHAALRGVLDGGLFTSNDAGRGEVSKLQTEWARYVGTRHCAAVSNGTAALELALAALDLEPGSEVLVPALTFVGSAVPVLQRGLKPVFVDIDPRTYTLDPVAAEKAVTDRTRAVIAVHLHGLPCDMTAIAALAEAHGLFVIEDAAQAQGATYQGRRTASLGHINAVSLNVVKNLPTCGEGGLVTTDDETLYERVVLHRQFGEDLTPGRDRDYLSRVLAGNEKLSAVQAAFTRCQLERLDADSAARDRVVRGFLGRLDALPGVVVPVCPEDRTHAWHILRLRFDPAAAGHPELSAGAFRAVVQRALRAEGVPVQPYQVVPLPGQQALRDVGADIEDFPVSLAVIDESVTLQRWHLNPACGPVLDRCATAFEKVWDQLDTLAPVIASARHRPPWQAAMNAGAAR</sequence>
<evidence type="ECO:0000256" key="3">
    <source>
        <dbReference type="ARBA" id="ARBA00022679"/>
    </source>
</evidence>
<keyword evidence="3" id="KW-0808">Transferase</keyword>
<keyword evidence="4 6" id="KW-0663">Pyridoxal phosphate</keyword>
<dbReference type="GO" id="GO:0008483">
    <property type="term" value="F:transaminase activity"/>
    <property type="evidence" value="ECO:0007669"/>
    <property type="project" value="UniProtKB-KW"/>
</dbReference>
<keyword evidence="8" id="KW-1185">Reference proteome</keyword>
<dbReference type="PANTHER" id="PTHR30244">
    <property type="entry name" value="TRANSAMINASE"/>
    <property type="match status" value="1"/>
</dbReference>
<evidence type="ECO:0000256" key="1">
    <source>
        <dbReference type="ARBA" id="ARBA00001933"/>
    </source>
</evidence>
<accession>A0ABZ2A3P0</accession>
<dbReference type="EMBL" id="CP109495">
    <property type="protein sequence ID" value="WUX52629.1"/>
    <property type="molecule type" value="Genomic_DNA"/>
</dbReference>
<dbReference type="Gene3D" id="3.90.1150.10">
    <property type="entry name" value="Aspartate Aminotransferase, domain 1"/>
    <property type="match status" value="1"/>
</dbReference>
<evidence type="ECO:0000313" key="7">
    <source>
        <dbReference type="EMBL" id="WUX52629.1"/>
    </source>
</evidence>